<dbReference type="PANTHER" id="PTHR23089">
    <property type="entry name" value="HISTIDINE TRIAD HIT PROTEIN"/>
    <property type="match status" value="1"/>
</dbReference>
<evidence type="ECO:0000313" key="4">
    <source>
        <dbReference type="Proteomes" id="UP001185012"/>
    </source>
</evidence>
<gene>
    <name evidence="3" type="ORF">JOE21_001046</name>
</gene>
<dbReference type="InterPro" id="IPR019808">
    <property type="entry name" value="Histidine_triad_CS"/>
</dbReference>
<dbReference type="Gene3D" id="3.30.428.10">
    <property type="entry name" value="HIT-like"/>
    <property type="match status" value="1"/>
</dbReference>
<evidence type="ECO:0000256" key="1">
    <source>
        <dbReference type="PROSITE-ProRule" id="PRU00464"/>
    </source>
</evidence>
<proteinExistence type="predicted"/>
<dbReference type="PROSITE" id="PS00892">
    <property type="entry name" value="HIT_1"/>
    <property type="match status" value="1"/>
</dbReference>
<evidence type="ECO:0000313" key="3">
    <source>
        <dbReference type="EMBL" id="MDR6225055.1"/>
    </source>
</evidence>
<organism evidence="3 4">
    <name type="scientific">Desmospora profundinema</name>
    <dbReference type="NCBI Taxonomy" id="1571184"/>
    <lineage>
        <taxon>Bacteria</taxon>
        <taxon>Bacillati</taxon>
        <taxon>Bacillota</taxon>
        <taxon>Bacilli</taxon>
        <taxon>Bacillales</taxon>
        <taxon>Thermoactinomycetaceae</taxon>
        <taxon>Desmospora</taxon>
    </lineage>
</organism>
<dbReference type="Proteomes" id="UP001185012">
    <property type="component" value="Unassembled WGS sequence"/>
</dbReference>
<feature type="short sequence motif" description="Histidine triad motif" evidence="1">
    <location>
        <begin position="98"/>
        <end position="102"/>
    </location>
</feature>
<protein>
    <submittedName>
        <fullName evidence="3">Histidine triad (HIT) family protein</fullName>
    </submittedName>
</protein>
<comment type="caution">
    <text evidence="3">The sequence shown here is derived from an EMBL/GenBank/DDBJ whole genome shotgun (WGS) entry which is preliminary data.</text>
</comment>
<keyword evidence="4" id="KW-1185">Reference proteome</keyword>
<dbReference type="CDD" id="cd01276">
    <property type="entry name" value="PKCI_related"/>
    <property type="match status" value="1"/>
</dbReference>
<dbReference type="EMBL" id="JAVDQG010000002">
    <property type="protein sequence ID" value="MDR6225055.1"/>
    <property type="molecule type" value="Genomic_DNA"/>
</dbReference>
<accession>A0ABU1IMP8</accession>
<evidence type="ECO:0000259" key="2">
    <source>
        <dbReference type="PROSITE" id="PS51084"/>
    </source>
</evidence>
<dbReference type="InterPro" id="IPR011146">
    <property type="entry name" value="HIT-like"/>
</dbReference>
<dbReference type="Pfam" id="PF01230">
    <property type="entry name" value="HIT"/>
    <property type="match status" value="1"/>
</dbReference>
<dbReference type="InterPro" id="IPR036265">
    <property type="entry name" value="HIT-like_sf"/>
</dbReference>
<dbReference type="PRINTS" id="PR00332">
    <property type="entry name" value="HISTRIAD"/>
</dbReference>
<dbReference type="PROSITE" id="PS51084">
    <property type="entry name" value="HIT_2"/>
    <property type="match status" value="1"/>
</dbReference>
<dbReference type="SUPFAM" id="SSF54197">
    <property type="entry name" value="HIT-like"/>
    <property type="match status" value="1"/>
</dbReference>
<feature type="domain" description="HIT" evidence="2">
    <location>
        <begin position="5"/>
        <end position="114"/>
    </location>
</feature>
<reference evidence="3 4" key="1">
    <citation type="submission" date="2023-07" db="EMBL/GenBank/DDBJ databases">
        <title>Genomic Encyclopedia of Type Strains, Phase IV (KMG-IV): sequencing the most valuable type-strain genomes for metagenomic binning, comparative biology and taxonomic classification.</title>
        <authorList>
            <person name="Goeker M."/>
        </authorList>
    </citation>
    <scope>NUCLEOTIDE SEQUENCE [LARGE SCALE GENOMIC DNA]</scope>
    <source>
        <strain evidence="3 4">DSM 45903</strain>
    </source>
</reference>
<dbReference type="RefSeq" id="WP_309863212.1">
    <property type="nucleotide sequence ID" value="NZ_JAVDQG010000002.1"/>
</dbReference>
<dbReference type="InterPro" id="IPR001310">
    <property type="entry name" value="Histidine_triad_HIT"/>
</dbReference>
<sequence>MAECIFCDIVAGNIPSEKVYEDDEVLAFNDIHAQAPTHVLVIPKKHIASARELGEKDAALLGKIFAAINRIAQEKGLMEKGFRIVNNCGKDGGQTVHHIHFHLLGGRHLTWPPG</sequence>
<name>A0ABU1IMP8_9BACL</name>